<dbReference type="CDD" id="cd01949">
    <property type="entry name" value="GGDEF"/>
    <property type="match status" value="1"/>
</dbReference>
<accession>H8Z082</accession>
<dbReference type="InterPro" id="IPR043128">
    <property type="entry name" value="Rev_trsase/Diguanyl_cyclase"/>
</dbReference>
<dbReference type="Proteomes" id="UP000002964">
    <property type="component" value="Unassembled WGS sequence"/>
</dbReference>
<dbReference type="GO" id="GO:0052621">
    <property type="term" value="F:diguanylate cyclase activity"/>
    <property type="evidence" value="ECO:0007669"/>
    <property type="project" value="UniProtKB-EC"/>
</dbReference>
<dbReference type="PANTHER" id="PTHR45138:SF9">
    <property type="entry name" value="DIGUANYLATE CYCLASE DGCM-RELATED"/>
    <property type="match status" value="1"/>
</dbReference>
<dbReference type="OrthoDB" id="9812260at2"/>
<dbReference type="AlphaFoldDB" id="H8Z082"/>
<dbReference type="PANTHER" id="PTHR45138">
    <property type="entry name" value="REGULATORY COMPONENTS OF SENSORY TRANSDUCTION SYSTEM"/>
    <property type="match status" value="1"/>
</dbReference>
<evidence type="ECO:0000313" key="7">
    <source>
        <dbReference type="Proteomes" id="UP000002964"/>
    </source>
</evidence>
<organism evidence="6 7">
    <name type="scientific">Thiorhodovibrio frisius</name>
    <dbReference type="NCBI Taxonomy" id="631362"/>
    <lineage>
        <taxon>Bacteria</taxon>
        <taxon>Pseudomonadati</taxon>
        <taxon>Pseudomonadota</taxon>
        <taxon>Gammaproteobacteria</taxon>
        <taxon>Chromatiales</taxon>
        <taxon>Chromatiaceae</taxon>
        <taxon>Thiorhodovibrio</taxon>
    </lineage>
</organism>
<dbReference type="Pfam" id="PF00990">
    <property type="entry name" value="GGDEF"/>
    <property type="match status" value="1"/>
</dbReference>
<feature type="domain" description="GGDEF" evidence="5">
    <location>
        <begin position="399"/>
        <end position="537"/>
    </location>
</feature>
<reference evidence="7" key="1">
    <citation type="submission" date="2011-06" db="EMBL/GenBank/DDBJ databases">
        <authorList>
            <consortium name="US DOE Joint Genome Institute (JGI-PGF)"/>
            <person name="Lucas S."/>
            <person name="Han J."/>
            <person name="Lapidus A."/>
            <person name="Cheng J.-F."/>
            <person name="Goodwin L."/>
            <person name="Pitluck S."/>
            <person name="Peters L."/>
            <person name="Land M.L."/>
            <person name="Hauser L."/>
            <person name="Vogl K."/>
            <person name="Liu Z."/>
            <person name="Overmann J."/>
            <person name="Frigaard N.-U."/>
            <person name="Bryant D.A."/>
            <person name="Woyke T.J."/>
        </authorList>
    </citation>
    <scope>NUCLEOTIDE SEQUENCE [LARGE SCALE GENOMIC DNA]</scope>
    <source>
        <strain evidence="7">970</strain>
    </source>
</reference>
<dbReference type="SUPFAM" id="SSF55073">
    <property type="entry name" value="Nucleotide cyclase"/>
    <property type="match status" value="1"/>
</dbReference>
<proteinExistence type="predicted"/>
<comment type="cofactor">
    <cofactor evidence="1">
        <name>Mg(2+)</name>
        <dbReference type="ChEBI" id="CHEBI:18420"/>
    </cofactor>
</comment>
<dbReference type="InterPro" id="IPR048760">
    <property type="entry name" value="VP0354-like_sensor_dom"/>
</dbReference>
<dbReference type="Gene3D" id="3.30.450.20">
    <property type="entry name" value="PAS domain"/>
    <property type="match status" value="2"/>
</dbReference>
<dbReference type="InterPro" id="IPR050469">
    <property type="entry name" value="Diguanylate_Cyclase"/>
</dbReference>
<dbReference type="Gene3D" id="3.30.70.270">
    <property type="match status" value="1"/>
</dbReference>
<dbReference type="EC" id="2.7.7.65" evidence="2"/>
<protein>
    <recommendedName>
        <fullName evidence="2">diguanylate cyclase</fullName>
        <ecNumber evidence="2">2.7.7.65</ecNumber>
    </recommendedName>
</protein>
<sequence>MADMGKHGTTWRSFFLLYPLLALVPVAIVTGYSLWSFTDRLEAVKRSERIAVDLEREAVTAQLQPVAKDVCVLAQQNELATLLLGATTEARLAMASEYLALARNSHNYDQIRYLDESGQEIVRVNQGASESLIVSGPDLQNKSGRPYFTESLPLQSGQVYLSPLDLNIEHGQIETPYKPMIRLATPVEDSAGRKRGVIVINLLAQGILDQVQAAGDLSPGQVMMLNDQGYWLITPNPPPGWGFMFPERAKIRMPELYPEVWAHMNQNHSGMIHSAQGIFTYDHYNPLDHIDGCSERPDGLDGAISTTGYPWVLVSHLPQSVINGWRHALIVRAVLIGVPVLVLLAIGTRSTLLVVAERRRHREHLEALARFDALTGLANRATFEEALREELQRSERHQRRLAVLYLDLDGFKEINDTQGHKRGDEVLIEVAQVLKTCCRATDLAARHGGDEFALMLAEVADANAATAVAEKIRLAIGQLSWDGLGVGASIGIALWPDHCPDQSPDQSPGPSLLLHLADEAMYHAKSDGKNRIRLANA</sequence>
<evidence type="ECO:0000256" key="1">
    <source>
        <dbReference type="ARBA" id="ARBA00001946"/>
    </source>
</evidence>
<dbReference type="HOGENOM" id="CLU_000445_11_22_6"/>
<dbReference type="InterPro" id="IPR029787">
    <property type="entry name" value="Nucleotide_cyclase"/>
</dbReference>
<keyword evidence="4" id="KW-1133">Transmembrane helix</keyword>
<keyword evidence="7" id="KW-1185">Reference proteome</keyword>
<dbReference type="PROSITE" id="PS50887">
    <property type="entry name" value="GGDEF"/>
    <property type="match status" value="1"/>
</dbReference>
<dbReference type="eggNOG" id="COG2199">
    <property type="taxonomic scope" value="Bacteria"/>
</dbReference>
<comment type="catalytic activity">
    <reaction evidence="3">
        <text>2 GTP = 3',3'-c-di-GMP + 2 diphosphate</text>
        <dbReference type="Rhea" id="RHEA:24898"/>
        <dbReference type="ChEBI" id="CHEBI:33019"/>
        <dbReference type="ChEBI" id="CHEBI:37565"/>
        <dbReference type="ChEBI" id="CHEBI:58805"/>
        <dbReference type="EC" id="2.7.7.65"/>
    </reaction>
</comment>
<evidence type="ECO:0000259" key="5">
    <source>
        <dbReference type="PROSITE" id="PS50887"/>
    </source>
</evidence>
<dbReference type="FunFam" id="3.30.70.270:FF:000001">
    <property type="entry name" value="Diguanylate cyclase domain protein"/>
    <property type="match status" value="1"/>
</dbReference>
<evidence type="ECO:0000256" key="2">
    <source>
        <dbReference type="ARBA" id="ARBA00012528"/>
    </source>
</evidence>
<evidence type="ECO:0000256" key="3">
    <source>
        <dbReference type="ARBA" id="ARBA00034247"/>
    </source>
</evidence>
<feature type="transmembrane region" description="Helical" evidence="4">
    <location>
        <begin position="14"/>
        <end position="35"/>
    </location>
</feature>
<dbReference type="InterPro" id="IPR000160">
    <property type="entry name" value="GGDEF_dom"/>
</dbReference>
<dbReference type="InterPro" id="IPR029151">
    <property type="entry name" value="Sensor-like_sf"/>
</dbReference>
<evidence type="ECO:0000256" key="4">
    <source>
        <dbReference type="SAM" id="Phobius"/>
    </source>
</evidence>
<keyword evidence="4" id="KW-0472">Membrane</keyword>
<dbReference type="SMART" id="SM00267">
    <property type="entry name" value="GGDEF"/>
    <property type="match status" value="1"/>
</dbReference>
<dbReference type="SUPFAM" id="SSF103190">
    <property type="entry name" value="Sensory domain-like"/>
    <property type="match status" value="2"/>
</dbReference>
<evidence type="ECO:0000313" key="6">
    <source>
        <dbReference type="EMBL" id="EIC22290.1"/>
    </source>
</evidence>
<dbReference type="EMBL" id="JH603169">
    <property type="protein sequence ID" value="EIC22290.1"/>
    <property type="molecule type" value="Genomic_DNA"/>
</dbReference>
<dbReference type="NCBIfam" id="TIGR00254">
    <property type="entry name" value="GGDEF"/>
    <property type="match status" value="1"/>
</dbReference>
<dbReference type="STRING" id="631362.Thi970DRAFT_02543"/>
<reference evidence="6 7" key="2">
    <citation type="submission" date="2011-11" db="EMBL/GenBank/DDBJ databases">
        <authorList>
            <consortium name="US DOE Joint Genome Institute"/>
            <person name="Lucas S."/>
            <person name="Han J."/>
            <person name="Lapidus A."/>
            <person name="Cheng J.-F."/>
            <person name="Goodwin L."/>
            <person name="Pitluck S."/>
            <person name="Peters L."/>
            <person name="Ovchinnikova G."/>
            <person name="Zhang X."/>
            <person name="Detter J.C."/>
            <person name="Han C."/>
            <person name="Tapia R."/>
            <person name="Land M."/>
            <person name="Hauser L."/>
            <person name="Kyrpides N."/>
            <person name="Ivanova N."/>
            <person name="Pagani I."/>
            <person name="Vogl K."/>
            <person name="Liu Z."/>
            <person name="Overmann J."/>
            <person name="Frigaard N.-U."/>
            <person name="Bryant D."/>
            <person name="Woyke T."/>
        </authorList>
    </citation>
    <scope>NUCLEOTIDE SEQUENCE [LARGE SCALE GENOMIC DNA]</scope>
    <source>
        <strain evidence="6 7">970</strain>
    </source>
</reference>
<gene>
    <name evidence="6" type="ORF">Thi970DRAFT_02543</name>
</gene>
<keyword evidence="4" id="KW-0812">Transmembrane</keyword>
<dbReference type="Pfam" id="PF21623">
    <property type="entry name" value="HK_sensor_dom_bact"/>
    <property type="match status" value="1"/>
</dbReference>
<name>H8Z082_9GAMM</name>